<feature type="compositionally biased region" description="Basic residues" evidence="1">
    <location>
        <begin position="155"/>
        <end position="165"/>
    </location>
</feature>
<dbReference type="AlphaFoldDB" id="A0AA39J708"/>
<name>A0AA39J708_9AGAR</name>
<feature type="compositionally biased region" description="Low complexity" evidence="1">
    <location>
        <begin position="266"/>
        <end position="278"/>
    </location>
</feature>
<dbReference type="Proteomes" id="UP001175226">
    <property type="component" value="Unassembled WGS sequence"/>
</dbReference>
<gene>
    <name evidence="2" type="ORF">EV421DRAFT_1739849</name>
</gene>
<feature type="region of interest" description="Disordered" evidence="1">
    <location>
        <begin position="129"/>
        <end position="226"/>
    </location>
</feature>
<evidence type="ECO:0000313" key="2">
    <source>
        <dbReference type="EMBL" id="KAK0435984.1"/>
    </source>
</evidence>
<protein>
    <submittedName>
        <fullName evidence="2">Uncharacterized protein</fullName>
    </submittedName>
</protein>
<reference evidence="2" key="1">
    <citation type="submission" date="2023-06" db="EMBL/GenBank/DDBJ databases">
        <authorList>
            <consortium name="Lawrence Berkeley National Laboratory"/>
            <person name="Ahrendt S."/>
            <person name="Sahu N."/>
            <person name="Indic B."/>
            <person name="Wong-Bajracharya J."/>
            <person name="Merenyi Z."/>
            <person name="Ke H.-M."/>
            <person name="Monk M."/>
            <person name="Kocsube S."/>
            <person name="Drula E."/>
            <person name="Lipzen A."/>
            <person name="Balint B."/>
            <person name="Henrissat B."/>
            <person name="Andreopoulos B."/>
            <person name="Martin F.M."/>
            <person name="Harder C.B."/>
            <person name="Rigling D."/>
            <person name="Ford K.L."/>
            <person name="Foster G.D."/>
            <person name="Pangilinan J."/>
            <person name="Papanicolaou A."/>
            <person name="Barry K."/>
            <person name="LaButti K."/>
            <person name="Viragh M."/>
            <person name="Koriabine M."/>
            <person name="Yan M."/>
            <person name="Riley R."/>
            <person name="Champramary S."/>
            <person name="Plett K.L."/>
            <person name="Tsai I.J."/>
            <person name="Slot J."/>
            <person name="Sipos G."/>
            <person name="Plett J."/>
            <person name="Nagy L.G."/>
            <person name="Grigoriev I.V."/>
        </authorList>
    </citation>
    <scope>NUCLEOTIDE SEQUENCE</scope>
    <source>
        <strain evidence="2">FPL87.14</strain>
    </source>
</reference>
<proteinExistence type="predicted"/>
<accession>A0AA39J708</accession>
<feature type="compositionally biased region" description="Polar residues" evidence="1">
    <location>
        <begin position="207"/>
        <end position="226"/>
    </location>
</feature>
<evidence type="ECO:0000256" key="1">
    <source>
        <dbReference type="SAM" id="MobiDB-lite"/>
    </source>
</evidence>
<evidence type="ECO:0000313" key="3">
    <source>
        <dbReference type="Proteomes" id="UP001175226"/>
    </source>
</evidence>
<feature type="region of interest" description="Disordered" evidence="1">
    <location>
        <begin position="1"/>
        <end position="24"/>
    </location>
</feature>
<feature type="compositionally biased region" description="Pro residues" evidence="1">
    <location>
        <begin position="171"/>
        <end position="183"/>
    </location>
</feature>
<sequence>MPNLASTAPPLDNTEPPANEVDLFESSPCSMHRQLKCDSNCCNAPPLPPVTGQGEFLGAHPLSPVLEDAPAPMTPPPPLPVEEQLSAVIEELPPPVEPMDIDKPPSPPRAYHPMTRAPLHSHSLVIMSLAPDKPSPSAPKPSHVSAMHGNQGQSKGKKGKDKGKGKAAAPAPVPTHSPSPVVVPPIFTVHEEAPIPKKNLKRKHSTAAANTSEAGSSTQATSSCPTHACSATTKAAHIPDVQTNAESAKAGPLVKKPCFSLEKAAKPTSSKPPKTATPDPTPQDSNQMFCEHPKQQFLAAELTQAQDPDVMGIPIDRHNSCVELENYHFEDLITAPDKFFDPVHYGHKNGTYGACSSHYTFYIHAPDMLTVTSVGRGIMAAALLIIPPVRCMRSLLISLPLHGITFLAIVSELAKQTCGYLF</sequence>
<keyword evidence="3" id="KW-1185">Reference proteome</keyword>
<organism evidence="2 3">
    <name type="scientific">Armillaria borealis</name>
    <dbReference type="NCBI Taxonomy" id="47425"/>
    <lineage>
        <taxon>Eukaryota</taxon>
        <taxon>Fungi</taxon>
        <taxon>Dikarya</taxon>
        <taxon>Basidiomycota</taxon>
        <taxon>Agaricomycotina</taxon>
        <taxon>Agaricomycetes</taxon>
        <taxon>Agaricomycetidae</taxon>
        <taxon>Agaricales</taxon>
        <taxon>Marasmiineae</taxon>
        <taxon>Physalacriaceae</taxon>
        <taxon>Armillaria</taxon>
    </lineage>
</organism>
<comment type="caution">
    <text evidence="2">The sequence shown here is derived from an EMBL/GenBank/DDBJ whole genome shotgun (WGS) entry which is preliminary data.</text>
</comment>
<feature type="region of interest" description="Disordered" evidence="1">
    <location>
        <begin position="263"/>
        <end position="283"/>
    </location>
</feature>
<dbReference type="EMBL" id="JAUEPT010000058">
    <property type="protein sequence ID" value="KAK0435984.1"/>
    <property type="molecule type" value="Genomic_DNA"/>
</dbReference>